<evidence type="ECO:0000313" key="2">
    <source>
        <dbReference type="EMBL" id="GGL48658.1"/>
    </source>
</evidence>
<sequence length="47" mass="5373">MPEYTDIENTGLPVVPDLTGRTDPREEMTESAWSHRLDEPNATQTDR</sequence>
<accession>A0A830F0D0</accession>
<reference evidence="2" key="2">
    <citation type="submission" date="2020-09" db="EMBL/GenBank/DDBJ databases">
        <authorList>
            <person name="Sun Q."/>
            <person name="Ohkuma M."/>
        </authorList>
    </citation>
    <scope>NUCLEOTIDE SEQUENCE</scope>
    <source>
        <strain evidence="2">JCM 19596</strain>
    </source>
</reference>
<dbReference type="OrthoDB" id="275738at2157"/>
<feature type="region of interest" description="Disordered" evidence="1">
    <location>
        <begin position="1"/>
        <end position="47"/>
    </location>
</feature>
<organism evidence="2 3">
    <name type="scientific">Halocalculus aciditolerans</name>
    <dbReference type="NCBI Taxonomy" id="1383812"/>
    <lineage>
        <taxon>Archaea</taxon>
        <taxon>Methanobacteriati</taxon>
        <taxon>Methanobacteriota</taxon>
        <taxon>Stenosarchaea group</taxon>
        <taxon>Halobacteria</taxon>
        <taxon>Halobacteriales</taxon>
        <taxon>Halobacteriaceae</taxon>
        <taxon>Halocalculus</taxon>
    </lineage>
</organism>
<evidence type="ECO:0000313" key="3">
    <source>
        <dbReference type="Proteomes" id="UP000607197"/>
    </source>
</evidence>
<gene>
    <name evidence="2" type="ORF">GCM10009039_03580</name>
</gene>
<comment type="caution">
    <text evidence="2">The sequence shown here is derived from an EMBL/GenBank/DDBJ whole genome shotgun (WGS) entry which is preliminary data.</text>
</comment>
<dbReference type="Proteomes" id="UP000607197">
    <property type="component" value="Unassembled WGS sequence"/>
</dbReference>
<feature type="compositionally biased region" description="Basic and acidic residues" evidence="1">
    <location>
        <begin position="20"/>
        <end position="47"/>
    </location>
</feature>
<proteinExistence type="predicted"/>
<name>A0A830F0D0_9EURY</name>
<reference evidence="2" key="1">
    <citation type="journal article" date="2014" name="Int. J. Syst. Evol. Microbiol.">
        <title>Complete genome sequence of Corynebacterium casei LMG S-19264T (=DSM 44701T), isolated from a smear-ripened cheese.</title>
        <authorList>
            <consortium name="US DOE Joint Genome Institute (JGI-PGF)"/>
            <person name="Walter F."/>
            <person name="Albersmeier A."/>
            <person name="Kalinowski J."/>
            <person name="Ruckert C."/>
        </authorList>
    </citation>
    <scope>NUCLEOTIDE SEQUENCE</scope>
    <source>
        <strain evidence="2">JCM 19596</strain>
    </source>
</reference>
<dbReference type="RefSeq" id="WP_188975242.1">
    <property type="nucleotide sequence ID" value="NZ_BMPG01000001.1"/>
</dbReference>
<dbReference type="AlphaFoldDB" id="A0A830F0D0"/>
<keyword evidence="3" id="KW-1185">Reference proteome</keyword>
<dbReference type="EMBL" id="BMPG01000001">
    <property type="protein sequence ID" value="GGL48658.1"/>
    <property type="molecule type" value="Genomic_DNA"/>
</dbReference>
<protein>
    <submittedName>
        <fullName evidence="2">Uncharacterized protein</fullName>
    </submittedName>
</protein>
<evidence type="ECO:0000256" key="1">
    <source>
        <dbReference type="SAM" id="MobiDB-lite"/>
    </source>
</evidence>